<accession>A0A1M6VNQ1</accession>
<dbReference type="GO" id="GO:0003677">
    <property type="term" value="F:DNA binding"/>
    <property type="evidence" value="ECO:0007669"/>
    <property type="project" value="UniProtKB-KW"/>
</dbReference>
<evidence type="ECO:0000259" key="4">
    <source>
        <dbReference type="PROSITE" id="PS50995"/>
    </source>
</evidence>
<evidence type="ECO:0000313" key="6">
    <source>
        <dbReference type="Proteomes" id="UP000184420"/>
    </source>
</evidence>
<keyword evidence="1" id="KW-0805">Transcription regulation</keyword>
<evidence type="ECO:0000313" key="5">
    <source>
        <dbReference type="EMBL" id="SHK83118.1"/>
    </source>
</evidence>
<reference evidence="5 6" key="1">
    <citation type="submission" date="2016-11" db="EMBL/GenBank/DDBJ databases">
        <authorList>
            <person name="Jaros S."/>
            <person name="Januszkiewicz K."/>
            <person name="Wedrychowicz H."/>
        </authorList>
    </citation>
    <scope>NUCLEOTIDE SEQUENCE [LARGE SCALE GENOMIC DNA]</scope>
    <source>
        <strain evidence="5 6">DSM 27406</strain>
    </source>
</reference>
<evidence type="ECO:0000256" key="1">
    <source>
        <dbReference type="ARBA" id="ARBA00023015"/>
    </source>
</evidence>
<feature type="domain" description="HTH marR-type" evidence="4">
    <location>
        <begin position="7"/>
        <end position="139"/>
    </location>
</feature>
<dbReference type="Gene3D" id="1.10.10.10">
    <property type="entry name" value="Winged helix-like DNA-binding domain superfamily/Winged helix DNA-binding domain"/>
    <property type="match status" value="1"/>
</dbReference>
<name>A0A1M6VNQ1_9BACT</name>
<dbReference type="GO" id="GO:0003700">
    <property type="term" value="F:DNA-binding transcription factor activity"/>
    <property type="evidence" value="ECO:0007669"/>
    <property type="project" value="InterPro"/>
</dbReference>
<sequence>MKSGKPNSSINGLLVEICKIRRNKSNELLSGAGIHAGQDILLYYLDLEDGQTVSSLVEKMGIQQGTIAAMIDRMVNAGMITKEKDENDKRISRVSLTKKGRMAHQQVADSWRKMESITAKGLSPIEQAQLITLLEKVKENLS</sequence>
<dbReference type="EMBL" id="FRBL01000001">
    <property type="protein sequence ID" value="SHK83118.1"/>
    <property type="molecule type" value="Genomic_DNA"/>
</dbReference>
<dbReference type="InterPro" id="IPR036390">
    <property type="entry name" value="WH_DNA-bd_sf"/>
</dbReference>
<dbReference type="InterPro" id="IPR036388">
    <property type="entry name" value="WH-like_DNA-bd_sf"/>
</dbReference>
<protein>
    <submittedName>
        <fullName evidence="5">DNA-binding transcriptional regulator, MarR family</fullName>
    </submittedName>
</protein>
<dbReference type="InterPro" id="IPR000835">
    <property type="entry name" value="HTH_MarR-typ"/>
</dbReference>
<keyword evidence="6" id="KW-1185">Reference proteome</keyword>
<dbReference type="PROSITE" id="PS50995">
    <property type="entry name" value="HTH_MARR_2"/>
    <property type="match status" value="1"/>
</dbReference>
<dbReference type="Pfam" id="PF01047">
    <property type="entry name" value="MarR"/>
    <property type="match status" value="1"/>
</dbReference>
<dbReference type="PRINTS" id="PR00598">
    <property type="entry name" value="HTHMARR"/>
</dbReference>
<dbReference type="Proteomes" id="UP000184420">
    <property type="component" value="Unassembled WGS sequence"/>
</dbReference>
<evidence type="ECO:0000256" key="2">
    <source>
        <dbReference type="ARBA" id="ARBA00023125"/>
    </source>
</evidence>
<dbReference type="SUPFAM" id="SSF46785">
    <property type="entry name" value="Winged helix' DNA-binding domain"/>
    <property type="match status" value="1"/>
</dbReference>
<dbReference type="AlphaFoldDB" id="A0A1M6VNQ1"/>
<proteinExistence type="predicted"/>
<gene>
    <name evidence="5" type="ORF">SAMN05444266_101291</name>
</gene>
<dbReference type="RefSeq" id="WP_073077294.1">
    <property type="nucleotide sequence ID" value="NZ_FRBL01000001.1"/>
</dbReference>
<dbReference type="OrthoDB" id="6400170at2"/>
<dbReference type="PANTHER" id="PTHR42756:SF1">
    <property type="entry name" value="TRANSCRIPTIONAL REPRESSOR OF EMRAB OPERON"/>
    <property type="match status" value="1"/>
</dbReference>
<dbReference type="PANTHER" id="PTHR42756">
    <property type="entry name" value="TRANSCRIPTIONAL REGULATOR, MARR"/>
    <property type="match status" value="1"/>
</dbReference>
<keyword evidence="3" id="KW-0804">Transcription</keyword>
<keyword evidence="2 5" id="KW-0238">DNA-binding</keyword>
<dbReference type="STRING" id="1419482.SAMN05444266_101291"/>
<organism evidence="5 6">
    <name type="scientific">Chitinophaga jiangningensis</name>
    <dbReference type="NCBI Taxonomy" id="1419482"/>
    <lineage>
        <taxon>Bacteria</taxon>
        <taxon>Pseudomonadati</taxon>
        <taxon>Bacteroidota</taxon>
        <taxon>Chitinophagia</taxon>
        <taxon>Chitinophagales</taxon>
        <taxon>Chitinophagaceae</taxon>
        <taxon>Chitinophaga</taxon>
    </lineage>
</organism>
<dbReference type="SMART" id="SM00347">
    <property type="entry name" value="HTH_MARR"/>
    <property type="match status" value="1"/>
</dbReference>
<evidence type="ECO:0000256" key="3">
    <source>
        <dbReference type="ARBA" id="ARBA00023163"/>
    </source>
</evidence>